<sequence length="479" mass="54348">AHDTARMIQCLIKFGTEQHKATVLEETKASIVQLCKSKYGKYVVLKMLKYMPKSAVNVIIKQLHGKVVKLIRHKEASEVVETIFSEKANGPQKLALLEEFYGPSFVLFQTNSAKSLSQIFQEEPNKKEMILSNMKETLLSLIEKESLLHSIVHRVFAEYFTHAEGKMKTEMIEALREGCINMVHTKDGSKVVLNCIWHGTAKDRKVIIKGFKSHILKICKEQYGHIVLLAIFDCVDDTKIVQKVILDEILQNLKEIAKDNHGRRVLFYLLVPRDPAHFNPDIIYILQTGDHNATSKKESSVRHKELLDYISPKLIQFVLDNVKTLVFDNTMLLLTFSIIIHVTVDNSAVLELIADIASEPFTAGGEVSHIVEHHVGHLMIKRLINQDKKRLENREEVLFSTMLLEKVPEGALKSWAACNRGCLILTNLIELECGEVTEAVTEQLIPIKKSLRKCSFKGAQILLQKLDNPTSAKPRMIDL</sequence>
<dbReference type="KEGG" id="lgi:LOTGIDRAFT_111730"/>
<keyword evidence="1" id="KW-0677">Repeat</keyword>
<dbReference type="Pfam" id="PF00806">
    <property type="entry name" value="PUF"/>
    <property type="match status" value="3"/>
</dbReference>
<dbReference type="PROSITE" id="PS50302">
    <property type="entry name" value="PUM"/>
    <property type="match status" value="1"/>
</dbReference>
<dbReference type="PROSITE" id="PS50303">
    <property type="entry name" value="PUM_HD"/>
    <property type="match status" value="1"/>
</dbReference>
<dbReference type="AlphaFoldDB" id="V4B5D5"/>
<dbReference type="GO" id="GO:0005730">
    <property type="term" value="C:nucleolus"/>
    <property type="evidence" value="ECO:0007669"/>
    <property type="project" value="TreeGrafter"/>
</dbReference>
<dbReference type="GO" id="GO:0006417">
    <property type="term" value="P:regulation of translation"/>
    <property type="evidence" value="ECO:0007669"/>
    <property type="project" value="TreeGrafter"/>
</dbReference>
<name>V4B5D5_LOTGI</name>
<dbReference type="SUPFAM" id="SSF48371">
    <property type="entry name" value="ARM repeat"/>
    <property type="match status" value="1"/>
</dbReference>
<dbReference type="PANTHER" id="PTHR13389">
    <property type="entry name" value="PUMILIO HOMOLOG 3"/>
    <property type="match status" value="1"/>
</dbReference>
<dbReference type="InterPro" id="IPR033133">
    <property type="entry name" value="PUM-HD"/>
</dbReference>
<proteinExistence type="predicted"/>
<dbReference type="InterPro" id="IPR040059">
    <property type="entry name" value="PUM3"/>
</dbReference>
<dbReference type="EMBL" id="KB200521">
    <property type="protein sequence ID" value="ESP01207.1"/>
    <property type="molecule type" value="Genomic_DNA"/>
</dbReference>
<feature type="domain" description="PUM-HD" evidence="4">
    <location>
        <begin position="1"/>
        <end position="314"/>
    </location>
</feature>
<evidence type="ECO:0000313" key="6">
    <source>
        <dbReference type="Proteomes" id="UP000030746"/>
    </source>
</evidence>
<dbReference type="OrthoDB" id="497380at2759"/>
<dbReference type="Proteomes" id="UP000030746">
    <property type="component" value="Unassembled WGS sequence"/>
</dbReference>
<accession>V4B5D5</accession>
<keyword evidence="6" id="KW-1185">Reference proteome</keyword>
<dbReference type="OMA" id="RCRRTEN"/>
<evidence type="ECO:0000313" key="5">
    <source>
        <dbReference type="EMBL" id="ESP01207.1"/>
    </source>
</evidence>
<feature type="non-terminal residue" evidence="5">
    <location>
        <position position="1"/>
    </location>
</feature>
<feature type="repeat" description="Pumilio" evidence="3">
    <location>
        <begin position="26"/>
        <end position="61"/>
    </location>
</feature>
<organism evidence="5 6">
    <name type="scientific">Lottia gigantea</name>
    <name type="common">Giant owl limpet</name>
    <dbReference type="NCBI Taxonomy" id="225164"/>
    <lineage>
        <taxon>Eukaryota</taxon>
        <taxon>Metazoa</taxon>
        <taxon>Spiralia</taxon>
        <taxon>Lophotrochozoa</taxon>
        <taxon>Mollusca</taxon>
        <taxon>Gastropoda</taxon>
        <taxon>Patellogastropoda</taxon>
        <taxon>Lottioidea</taxon>
        <taxon>Lottiidae</taxon>
        <taxon>Lottia</taxon>
    </lineage>
</organism>
<dbReference type="CTD" id="20230767"/>
<dbReference type="InterPro" id="IPR011989">
    <property type="entry name" value="ARM-like"/>
</dbReference>
<dbReference type="SMART" id="SM00025">
    <property type="entry name" value="Pumilio"/>
    <property type="match status" value="5"/>
</dbReference>
<evidence type="ECO:0000256" key="2">
    <source>
        <dbReference type="ARBA" id="ARBA00022884"/>
    </source>
</evidence>
<keyword evidence="2" id="KW-0694">RNA-binding</keyword>
<dbReference type="PANTHER" id="PTHR13389:SF0">
    <property type="entry name" value="PUMILIO HOMOLOG 3"/>
    <property type="match status" value="1"/>
</dbReference>
<dbReference type="STRING" id="225164.V4B5D5"/>
<evidence type="ECO:0000256" key="3">
    <source>
        <dbReference type="PROSITE-ProRule" id="PRU00317"/>
    </source>
</evidence>
<dbReference type="GO" id="GO:0003729">
    <property type="term" value="F:mRNA binding"/>
    <property type="evidence" value="ECO:0007669"/>
    <property type="project" value="TreeGrafter"/>
</dbReference>
<reference evidence="5 6" key="1">
    <citation type="journal article" date="2013" name="Nature">
        <title>Insights into bilaterian evolution from three spiralian genomes.</title>
        <authorList>
            <person name="Simakov O."/>
            <person name="Marletaz F."/>
            <person name="Cho S.J."/>
            <person name="Edsinger-Gonzales E."/>
            <person name="Havlak P."/>
            <person name="Hellsten U."/>
            <person name="Kuo D.H."/>
            <person name="Larsson T."/>
            <person name="Lv J."/>
            <person name="Arendt D."/>
            <person name="Savage R."/>
            <person name="Osoegawa K."/>
            <person name="de Jong P."/>
            <person name="Grimwood J."/>
            <person name="Chapman J.A."/>
            <person name="Shapiro H."/>
            <person name="Aerts A."/>
            <person name="Otillar R.P."/>
            <person name="Terry A.Y."/>
            <person name="Boore J.L."/>
            <person name="Grigoriev I.V."/>
            <person name="Lindberg D.R."/>
            <person name="Seaver E.C."/>
            <person name="Weisblat D.A."/>
            <person name="Putnam N.H."/>
            <person name="Rokhsar D.S."/>
        </authorList>
    </citation>
    <scope>NUCLEOTIDE SEQUENCE [LARGE SCALE GENOMIC DNA]</scope>
</reference>
<dbReference type="HOGENOM" id="CLU_013994_0_1_1"/>
<dbReference type="InterPro" id="IPR016024">
    <property type="entry name" value="ARM-type_fold"/>
</dbReference>
<dbReference type="RefSeq" id="XP_009047841.1">
    <property type="nucleotide sequence ID" value="XM_009049593.1"/>
</dbReference>
<evidence type="ECO:0000259" key="4">
    <source>
        <dbReference type="PROSITE" id="PS50303"/>
    </source>
</evidence>
<evidence type="ECO:0000256" key="1">
    <source>
        <dbReference type="ARBA" id="ARBA00022737"/>
    </source>
</evidence>
<dbReference type="InterPro" id="IPR001313">
    <property type="entry name" value="Pumilio_RNA-bd_rpt"/>
</dbReference>
<protein>
    <recommendedName>
        <fullName evidence="4">PUM-HD domain-containing protein</fullName>
    </recommendedName>
</protein>
<dbReference type="Pfam" id="PF08144">
    <property type="entry name" value="CPL"/>
    <property type="match status" value="1"/>
</dbReference>
<gene>
    <name evidence="5" type="ORF">LOTGIDRAFT_111730</name>
</gene>
<dbReference type="InterPro" id="IPR012959">
    <property type="entry name" value="CPL_dom"/>
</dbReference>
<dbReference type="Gene3D" id="1.25.10.10">
    <property type="entry name" value="Leucine-rich Repeat Variant"/>
    <property type="match status" value="2"/>
</dbReference>
<dbReference type="GeneID" id="20230767"/>